<comment type="caution">
    <text evidence="3">The sequence shown here is derived from an EMBL/GenBank/DDBJ whole genome shotgun (WGS) entry which is preliminary data.</text>
</comment>
<name>A0AAD8U7W1_LOLMU</name>
<feature type="signal peptide" evidence="2">
    <location>
        <begin position="1"/>
        <end position="28"/>
    </location>
</feature>
<feature type="chain" id="PRO_5041929887" evidence="2">
    <location>
        <begin position="29"/>
        <end position="171"/>
    </location>
</feature>
<sequence length="171" mass="18346">MAALLAKCLVISLSAVLLSLLCGRGASAMGLPPPPATVNFSIAVQGMVWCKGCKYSGYNAPMDASPLQGAAVELRCSHGPRRTKLVQGVTWQGGYFLIESSQLTSFTIDECKVYATASHSPLCDQPVPENPGAGKGLTLKFERFDKRADGLQALYSAGNFFFQPEYPNKCY</sequence>
<dbReference type="Pfam" id="PF01190">
    <property type="entry name" value="Pollen_Ole_e_1"/>
    <property type="match status" value="1"/>
</dbReference>
<dbReference type="PANTHER" id="PTHR33470">
    <property type="entry name" value="OS01G0164075 PROTEIN"/>
    <property type="match status" value="1"/>
</dbReference>
<gene>
    <name evidence="3" type="ORF">QYE76_016156</name>
</gene>
<dbReference type="GO" id="GO:0071944">
    <property type="term" value="C:cell periphery"/>
    <property type="evidence" value="ECO:0007669"/>
    <property type="project" value="TreeGrafter"/>
</dbReference>
<dbReference type="PANTHER" id="PTHR33470:SF22">
    <property type="entry name" value="POLLEN OLE E 1 ALLERGEN AND EXTENSIN FAMILY PROTEIN"/>
    <property type="match status" value="1"/>
</dbReference>
<dbReference type="AlphaFoldDB" id="A0AAD8U7W1"/>
<evidence type="ECO:0000256" key="2">
    <source>
        <dbReference type="SAM" id="SignalP"/>
    </source>
</evidence>
<accession>A0AAD8U7W1</accession>
<reference evidence="3" key="1">
    <citation type="submission" date="2023-07" db="EMBL/GenBank/DDBJ databases">
        <title>A chromosome-level genome assembly of Lolium multiflorum.</title>
        <authorList>
            <person name="Chen Y."/>
            <person name="Copetti D."/>
            <person name="Kolliker R."/>
            <person name="Studer B."/>
        </authorList>
    </citation>
    <scope>NUCLEOTIDE SEQUENCE</scope>
    <source>
        <strain evidence="3">02402/16</strain>
        <tissue evidence="3">Leaf</tissue>
    </source>
</reference>
<organism evidence="3 4">
    <name type="scientific">Lolium multiflorum</name>
    <name type="common">Italian ryegrass</name>
    <name type="synonym">Lolium perenne subsp. multiflorum</name>
    <dbReference type="NCBI Taxonomy" id="4521"/>
    <lineage>
        <taxon>Eukaryota</taxon>
        <taxon>Viridiplantae</taxon>
        <taxon>Streptophyta</taxon>
        <taxon>Embryophyta</taxon>
        <taxon>Tracheophyta</taxon>
        <taxon>Spermatophyta</taxon>
        <taxon>Magnoliopsida</taxon>
        <taxon>Liliopsida</taxon>
        <taxon>Poales</taxon>
        <taxon>Poaceae</taxon>
        <taxon>BOP clade</taxon>
        <taxon>Pooideae</taxon>
        <taxon>Poodae</taxon>
        <taxon>Poeae</taxon>
        <taxon>Poeae Chloroplast Group 2 (Poeae type)</taxon>
        <taxon>Loliodinae</taxon>
        <taxon>Loliinae</taxon>
        <taxon>Lolium</taxon>
    </lineage>
</organism>
<dbReference type="EMBL" id="JAUUTY010000001">
    <property type="protein sequence ID" value="KAK1699459.1"/>
    <property type="molecule type" value="Genomic_DNA"/>
</dbReference>
<evidence type="ECO:0000313" key="3">
    <source>
        <dbReference type="EMBL" id="KAK1699459.1"/>
    </source>
</evidence>
<protein>
    <submittedName>
        <fullName evidence="3">Uncharacterized protein</fullName>
    </submittedName>
</protein>
<evidence type="ECO:0000313" key="4">
    <source>
        <dbReference type="Proteomes" id="UP001231189"/>
    </source>
</evidence>
<keyword evidence="1 2" id="KW-0732">Signal</keyword>
<evidence type="ECO:0000256" key="1">
    <source>
        <dbReference type="ARBA" id="ARBA00022729"/>
    </source>
</evidence>
<proteinExistence type="predicted"/>
<dbReference type="Proteomes" id="UP001231189">
    <property type="component" value="Unassembled WGS sequence"/>
</dbReference>
<keyword evidence="4" id="KW-1185">Reference proteome</keyword>